<dbReference type="PANTHER" id="PTHR47506">
    <property type="entry name" value="TRANSCRIPTIONAL REGULATORY PROTEIN"/>
    <property type="match status" value="1"/>
</dbReference>
<dbReference type="InterPro" id="IPR036271">
    <property type="entry name" value="Tet_transcr_reg_TetR-rel_C_sf"/>
</dbReference>
<dbReference type="AlphaFoldDB" id="A0A975JWA2"/>
<dbReference type="Gene3D" id="1.10.357.10">
    <property type="entry name" value="Tetracycline Repressor, domain 2"/>
    <property type="match status" value="1"/>
</dbReference>
<gene>
    <name evidence="6" type="ORF">F6B93_04910</name>
</gene>
<dbReference type="Gene3D" id="1.10.10.60">
    <property type="entry name" value="Homeodomain-like"/>
    <property type="match status" value="1"/>
</dbReference>
<sequence length="201" mass="22210">MEPPRTDETRKSIVRAARRVFSQRGYDGTTFQEIADCADLARPAIDYYFSSKRALYREVVDRTNRLVVEAVIERALRETSLTARIAALITVAADSDSQNPSTAAFLAADAMESQRHPDLNPAGNDAVRTARRFLTWAVDDAIEHGELTTDIDAALLVETLMVVSCGMAFYAGFVESYRQIDAVAESVRHLLAADLLKLSQP</sequence>
<dbReference type="SUPFAM" id="SSF48498">
    <property type="entry name" value="Tetracyclin repressor-like, C-terminal domain"/>
    <property type="match status" value="1"/>
</dbReference>
<evidence type="ECO:0000256" key="2">
    <source>
        <dbReference type="ARBA" id="ARBA00023125"/>
    </source>
</evidence>
<dbReference type="KEGG" id="mspg:F6B93_04910"/>
<accession>A0A975JWA2</accession>
<protein>
    <submittedName>
        <fullName evidence="6">TetR family transcriptional regulator</fullName>
    </submittedName>
</protein>
<dbReference type="Proteomes" id="UP000682202">
    <property type="component" value="Chromosome"/>
</dbReference>
<evidence type="ECO:0000256" key="1">
    <source>
        <dbReference type="ARBA" id="ARBA00023015"/>
    </source>
</evidence>
<organism evidence="6 7">
    <name type="scientific">Mycobacterium spongiae</name>
    <dbReference type="NCBI Taxonomy" id="886343"/>
    <lineage>
        <taxon>Bacteria</taxon>
        <taxon>Bacillati</taxon>
        <taxon>Actinomycetota</taxon>
        <taxon>Actinomycetes</taxon>
        <taxon>Mycobacteriales</taxon>
        <taxon>Mycobacteriaceae</taxon>
        <taxon>Mycobacterium</taxon>
    </lineage>
</organism>
<dbReference type="SUPFAM" id="SSF46689">
    <property type="entry name" value="Homeodomain-like"/>
    <property type="match status" value="1"/>
</dbReference>
<dbReference type="InterPro" id="IPR009057">
    <property type="entry name" value="Homeodomain-like_sf"/>
</dbReference>
<dbReference type="PANTHER" id="PTHR47506:SF1">
    <property type="entry name" value="HTH-TYPE TRANSCRIPTIONAL REGULATOR YJDC"/>
    <property type="match status" value="1"/>
</dbReference>
<feature type="DNA-binding region" description="H-T-H motif" evidence="4">
    <location>
        <begin position="30"/>
        <end position="49"/>
    </location>
</feature>
<reference evidence="6" key="1">
    <citation type="submission" date="2019-12" db="EMBL/GenBank/DDBJ databases">
        <title>Mycobacterium spongiae sp. nov.</title>
        <authorList>
            <person name="Stinear T."/>
        </authorList>
    </citation>
    <scope>NUCLEOTIDE SEQUENCE</scope>
    <source>
        <strain evidence="6">FSD4b-SM</strain>
    </source>
</reference>
<proteinExistence type="predicted"/>
<dbReference type="Pfam" id="PF00440">
    <property type="entry name" value="TetR_N"/>
    <property type="match status" value="1"/>
</dbReference>
<keyword evidence="1" id="KW-0805">Transcription regulation</keyword>
<name>A0A975JWA2_9MYCO</name>
<dbReference type="InterPro" id="IPR001647">
    <property type="entry name" value="HTH_TetR"/>
</dbReference>
<evidence type="ECO:0000256" key="3">
    <source>
        <dbReference type="ARBA" id="ARBA00023163"/>
    </source>
</evidence>
<dbReference type="RefSeq" id="WP_211698085.1">
    <property type="nucleotide sequence ID" value="NZ_CP046600.1"/>
</dbReference>
<keyword evidence="7" id="KW-1185">Reference proteome</keyword>
<evidence type="ECO:0000313" key="7">
    <source>
        <dbReference type="Proteomes" id="UP000682202"/>
    </source>
</evidence>
<dbReference type="EMBL" id="CP046600">
    <property type="protein sequence ID" value="QUR66515.1"/>
    <property type="molecule type" value="Genomic_DNA"/>
</dbReference>
<evidence type="ECO:0000313" key="6">
    <source>
        <dbReference type="EMBL" id="QUR66515.1"/>
    </source>
</evidence>
<evidence type="ECO:0000256" key="4">
    <source>
        <dbReference type="PROSITE-ProRule" id="PRU00335"/>
    </source>
</evidence>
<dbReference type="GO" id="GO:0003677">
    <property type="term" value="F:DNA binding"/>
    <property type="evidence" value="ECO:0007669"/>
    <property type="project" value="UniProtKB-UniRule"/>
</dbReference>
<dbReference type="PRINTS" id="PR00455">
    <property type="entry name" value="HTHTETR"/>
</dbReference>
<keyword evidence="3" id="KW-0804">Transcription</keyword>
<feature type="domain" description="HTH tetR-type" evidence="5">
    <location>
        <begin position="7"/>
        <end position="67"/>
    </location>
</feature>
<dbReference type="PROSITE" id="PS50977">
    <property type="entry name" value="HTH_TETR_2"/>
    <property type="match status" value="1"/>
</dbReference>
<evidence type="ECO:0000259" key="5">
    <source>
        <dbReference type="PROSITE" id="PS50977"/>
    </source>
</evidence>
<keyword evidence="2 4" id="KW-0238">DNA-binding</keyword>